<dbReference type="Proteomes" id="UP000295210">
    <property type="component" value="Unassembled WGS sequence"/>
</dbReference>
<dbReference type="AlphaFoldDB" id="A0A4R1LGM7"/>
<dbReference type="UniPathway" id="UPA00059">
    <property type="reaction ID" value="UER00105"/>
</dbReference>
<keyword evidence="5" id="KW-0414">Isoprene biosynthesis</keyword>
<dbReference type="EMBL" id="SMGK01000001">
    <property type="protein sequence ID" value="TCK76013.1"/>
    <property type="molecule type" value="Genomic_DNA"/>
</dbReference>
<feature type="binding site" evidence="5">
    <location>
        <position position="171"/>
    </location>
    <ligand>
        <name>isopentenyl diphosphate</name>
        <dbReference type="ChEBI" id="CHEBI:128769"/>
    </ligand>
</feature>
<feature type="binding site" evidence="5">
    <location>
        <position position="59"/>
    </location>
    <ligand>
        <name>[4Fe-4S] cluster</name>
        <dbReference type="ChEBI" id="CHEBI:49883"/>
    </ligand>
</feature>
<dbReference type="EC" id="1.17.7.4" evidence="5"/>
<feature type="active site" description="Proton donor" evidence="5">
    <location>
        <position position="173"/>
    </location>
</feature>
<gene>
    <name evidence="5" type="primary">ispH</name>
    <name evidence="6" type="ORF">C7378_1018</name>
</gene>
<dbReference type="OrthoDB" id="9777362at2"/>
<dbReference type="GO" id="GO:0016114">
    <property type="term" value="P:terpenoid biosynthetic process"/>
    <property type="evidence" value="ECO:0007669"/>
    <property type="project" value="UniProtKB-UniRule"/>
</dbReference>
<feature type="binding site" evidence="5">
    <location>
        <position position="211"/>
    </location>
    <ligand>
        <name>(2E)-4-hydroxy-3-methylbut-2-enyl diphosphate</name>
        <dbReference type="ChEBI" id="CHEBI:128753"/>
    </ligand>
</feature>
<comment type="catalytic activity">
    <reaction evidence="5">
        <text>isopentenyl diphosphate + 2 oxidized [2Fe-2S]-[ferredoxin] + H2O = (2E)-4-hydroxy-3-methylbut-2-enyl diphosphate + 2 reduced [2Fe-2S]-[ferredoxin] + 2 H(+)</text>
        <dbReference type="Rhea" id="RHEA:24488"/>
        <dbReference type="Rhea" id="RHEA-COMP:10000"/>
        <dbReference type="Rhea" id="RHEA-COMP:10001"/>
        <dbReference type="ChEBI" id="CHEBI:15377"/>
        <dbReference type="ChEBI" id="CHEBI:15378"/>
        <dbReference type="ChEBI" id="CHEBI:33737"/>
        <dbReference type="ChEBI" id="CHEBI:33738"/>
        <dbReference type="ChEBI" id="CHEBI:128753"/>
        <dbReference type="ChEBI" id="CHEBI:128769"/>
        <dbReference type="EC" id="1.17.7.4"/>
    </reaction>
</comment>
<name>A0A4R1LGM7_9BACT</name>
<evidence type="ECO:0000256" key="2">
    <source>
        <dbReference type="ARBA" id="ARBA00022723"/>
    </source>
</evidence>
<feature type="binding site" evidence="5">
    <location>
        <position position="121"/>
    </location>
    <ligand>
        <name>(2E)-4-hydroxy-3-methylbut-2-enyl diphosphate</name>
        <dbReference type="ChEBI" id="CHEBI:128753"/>
    </ligand>
</feature>
<feature type="binding site" evidence="5">
    <location>
        <position position="270"/>
    </location>
    <ligand>
        <name>isopentenyl diphosphate</name>
        <dbReference type="ChEBI" id="CHEBI:128769"/>
    </ligand>
</feature>
<evidence type="ECO:0000256" key="1">
    <source>
        <dbReference type="ARBA" id="ARBA00022485"/>
    </source>
</evidence>
<feature type="binding site" evidence="5">
    <location>
        <position position="241"/>
    </location>
    <ligand>
        <name>[4Fe-4S] cluster</name>
        <dbReference type="ChEBI" id="CHEBI:49883"/>
    </ligand>
</feature>
<evidence type="ECO:0000256" key="4">
    <source>
        <dbReference type="ARBA" id="ARBA00023014"/>
    </source>
</evidence>
<comment type="pathway">
    <text evidence="5">Isoprenoid biosynthesis; isopentenyl diphosphate biosynthesis via DXP pathway; isopentenyl diphosphate from 1-deoxy-D-xylulose 5-phosphate: step 6/6.</text>
</comment>
<feature type="binding site" evidence="5">
    <location>
        <position position="171"/>
    </location>
    <ligand>
        <name>dimethylallyl diphosphate</name>
        <dbReference type="ChEBI" id="CHEBI:57623"/>
    </ligand>
</feature>
<feature type="binding site" evidence="5">
    <location>
        <position position="271"/>
    </location>
    <ligand>
        <name>(2E)-4-hydroxy-3-methylbut-2-enyl diphosphate</name>
        <dbReference type="ChEBI" id="CHEBI:128753"/>
    </ligand>
</feature>
<comment type="catalytic activity">
    <reaction evidence="5">
        <text>dimethylallyl diphosphate + 2 oxidized [2Fe-2S]-[ferredoxin] + H2O = (2E)-4-hydroxy-3-methylbut-2-enyl diphosphate + 2 reduced [2Fe-2S]-[ferredoxin] + 2 H(+)</text>
        <dbReference type="Rhea" id="RHEA:24825"/>
        <dbReference type="Rhea" id="RHEA-COMP:10000"/>
        <dbReference type="Rhea" id="RHEA-COMP:10001"/>
        <dbReference type="ChEBI" id="CHEBI:15377"/>
        <dbReference type="ChEBI" id="CHEBI:15378"/>
        <dbReference type="ChEBI" id="CHEBI:33737"/>
        <dbReference type="ChEBI" id="CHEBI:33738"/>
        <dbReference type="ChEBI" id="CHEBI:57623"/>
        <dbReference type="ChEBI" id="CHEBI:128753"/>
        <dbReference type="EC" id="1.17.7.4"/>
    </reaction>
</comment>
<evidence type="ECO:0000313" key="7">
    <source>
        <dbReference type="Proteomes" id="UP000295210"/>
    </source>
</evidence>
<dbReference type="CDD" id="cd13944">
    <property type="entry name" value="lytB_ispH"/>
    <property type="match status" value="1"/>
</dbReference>
<feature type="binding site" evidence="5">
    <location>
        <position position="143"/>
    </location>
    <ligand>
        <name>[4Fe-4S] cluster</name>
        <dbReference type="ChEBI" id="CHEBI:49883"/>
    </ligand>
</feature>
<sequence>MWKGVCQWLPRRRSVPVELSRCILVDVTATTIDTLHAGPETGQSATDKRVLLLKPRGFCAGVVRAIDIVKIALDTFGAPIYVRKEIVHNSFVVNELAEKGAIFVEDIDQVPEGQRVIYSAHGVSPAVRQHSKDRKLKVIDATCPLVTKVHVEAVKFAKQGYSLVLIGHRDHDEIEGTLGEAPDVTQVVSTAEEVQSLEVPDPERVAYLTQTTLSLDEARDIIQALKIKFPKIVGPHSQDICYATENRQIAVKNVAHSADLVLVVGSTNSSNSNRLVEVSQNLSTRSYLIDNSAAINPAWLEGVSTVAVTAGASAPEVLVEDVVKYLHQKGFTSVEEVEVMPENVRFGLPPEIVQAISSAPAASPAAV</sequence>
<dbReference type="NCBIfam" id="NF002189">
    <property type="entry name" value="PRK01045.1-3"/>
    <property type="match status" value="1"/>
</dbReference>
<dbReference type="Gene3D" id="3.40.1010.20">
    <property type="entry name" value="4-hydroxy-3-methylbut-2-enyl diphosphate reductase, catalytic domain"/>
    <property type="match status" value="2"/>
</dbReference>
<feature type="binding site" evidence="5">
    <location>
        <position position="270"/>
    </location>
    <ligand>
        <name>dimethylallyl diphosphate</name>
        <dbReference type="ChEBI" id="CHEBI:57623"/>
    </ligand>
</feature>
<feature type="binding site" evidence="5">
    <location>
        <position position="271"/>
    </location>
    <ligand>
        <name>isopentenyl diphosphate</name>
        <dbReference type="ChEBI" id="CHEBI:128769"/>
    </ligand>
</feature>
<dbReference type="NCBIfam" id="TIGR00216">
    <property type="entry name" value="ispH_lytB"/>
    <property type="match status" value="1"/>
</dbReference>
<comment type="caution">
    <text evidence="6">The sequence shown here is derived from an EMBL/GenBank/DDBJ whole genome shotgun (WGS) entry which is preliminary data.</text>
</comment>
<evidence type="ECO:0000313" key="6">
    <source>
        <dbReference type="EMBL" id="TCK76013.1"/>
    </source>
</evidence>
<dbReference type="PANTHER" id="PTHR30426">
    <property type="entry name" value="4-HYDROXY-3-METHYLBUT-2-ENYL DIPHOSPHATE REDUCTASE"/>
    <property type="match status" value="1"/>
</dbReference>
<comment type="similarity">
    <text evidence="5">Belongs to the IspH family.</text>
</comment>
<dbReference type="GO" id="GO:0051539">
    <property type="term" value="F:4 iron, 4 sulfur cluster binding"/>
    <property type="evidence" value="ECO:0007669"/>
    <property type="project" value="UniProtKB-UniRule"/>
</dbReference>
<comment type="cofactor">
    <cofactor evidence="5">
        <name>[4Fe-4S] cluster</name>
        <dbReference type="ChEBI" id="CHEBI:49883"/>
    </cofactor>
    <text evidence="5">Binds 1 [4Fe-4S] cluster per subunit.</text>
</comment>
<feature type="binding site" evidence="5">
    <location>
        <position position="270"/>
    </location>
    <ligand>
        <name>(2E)-4-hydroxy-3-methylbut-2-enyl diphosphate</name>
        <dbReference type="ChEBI" id="CHEBI:128753"/>
    </ligand>
</feature>
<feature type="binding site" evidence="5">
    <location>
        <position position="171"/>
    </location>
    <ligand>
        <name>(2E)-4-hydroxy-3-methylbut-2-enyl diphosphate</name>
        <dbReference type="ChEBI" id="CHEBI:128753"/>
    </ligand>
</feature>
<dbReference type="Gene3D" id="3.40.50.11270">
    <property type="match status" value="1"/>
</dbReference>
<dbReference type="HAMAP" id="MF_00191">
    <property type="entry name" value="IspH"/>
    <property type="match status" value="1"/>
</dbReference>
<keyword evidence="5" id="KW-0560">Oxidoreductase</keyword>
<dbReference type="InterPro" id="IPR003451">
    <property type="entry name" value="LytB/IspH"/>
</dbReference>
<keyword evidence="4 5" id="KW-0411">Iron-sulfur</keyword>
<feature type="binding site" evidence="5">
    <location>
        <position position="121"/>
    </location>
    <ligand>
        <name>dimethylallyl diphosphate</name>
        <dbReference type="ChEBI" id="CHEBI:57623"/>
    </ligand>
</feature>
<dbReference type="GO" id="GO:0051745">
    <property type="term" value="F:4-hydroxy-3-methylbut-2-enyl diphosphate reductase activity"/>
    <property type="evidence" value="ECO:0007669"/>
    <property type="project" value="UniProtKB-UniRule"/>
</dbReference>
<dbReference type="GO" id="GO:0046872">
    <property type="term" value="F:metal ion binding"/>
    <property type="evidence" value="ECO:0007669"/>
    <property type="project" value="UniProtKB-KW"/>
</dbReference>
<proteinExistence type="inferred from homology"/>
<dbReference type="NCBIfam" id="NF002188">
    <property type="entry name" value="PRK01045.1-2"/>
    <property type="match status" value="1"/>
</dbReference>
<accession>A0A4R1LGM7</accession>
<feature type="binding site" evidence="5">
    <location>
        <position position="313"/>
    </location>
    <ligand>
        <name>dimethylallyl diphosphate</name>
        <dbReference type="ChEBI" id="CHEBI:57623"/>
    </ligand>
</feature>
<reference evidence="6 7" key="1">
    <citation type="submission" date="2019-03" db="EMBL/GenBank/DDBJ databases">
        <title>Genomic Encyclopedia of Type Strains, Phase IV (KMG-IV): sequencing the most valuable type-strain genomes for metagenomic binning, comparative biology and taxonomic classification.</title>
        <authorList>
            <person name="Goeker M."/>
        </authorList>
    </citation>
    <scope>NUCLEOTIDE SEQUENCE [LARGE SCALE GENOMIC DNA]</scope>
    <source>
        <strain evidence="6 7">DSM 103428</strain>
    </source>
</reference>
<dbReference type="PANTHER" id="PTHR30426:SF0">
    <property type="entry name" value="4-HYDROXY-3-METHYLBUT-2-ENYL DIPHOSPHATE REDUCTASE"/>
    <property type="match status" value="1"/>
</dbReference>
<keyword evidence="7" id="KW-1185">Reference proteome</keyword>
<feature type="binding site" evidence="5">
    <location>
        <position position="313"/>
    </location>
    <ligand>
        <name>(2E)-4-hydroxy-3-methylbut-2-enyl diphosphate</name>
        <dbReference type="ChEBI" id="CHEBI:128753"/>
    </ligand>
</feature>
<feature type="binding site" evidence="5">
    <location>
        <position position="88"/>
    </location>
    <ligand>
        <name>isopentenyl diphosphate</name>
        <dbReference type="ChEBI" id="CHEBI:128769"/>
    </ligand>
</feature>
<feature type="binding site" evidence="5">
    <location>
        <position position="313"/>
    </location>
    <ligand>
        <name>isopentenyl diphosphate</name>
        <dbReference type="ChEBI" id="CHEBI:128769"/>
    </ligand>
</feature>
<comment type="pathway">
    <text evidence="5">Isoprenoid biosynthesis; dimethylallyl diphosphate biosynthesis; dimethylallyl diphosphate from (2E)-4-hydroxy-3-methylbutenyl diphosphate: step 1/1.</text>
</comment>
<dbReference type="NCBIfam" id="NF002190">
    <property type="entry name" value="PRK01045.1-4"/>
    <property type="match status" value="1"/>
</dbReference>
<evidence type="ECO:0000256" key="3">
    <source>
        <dbReference type="ARBA" id="ARBA00023004"/>
    </source>
</evidence>
<feature type="binding site" evidence="5">
    <location>
        <position position="271"/>
    </location>
    <ligand>
        <name>dimethylallyl diphosphate</name>
        <dbReference type="ChEBI" id="CHEBI:57623"/>
    </ligand>
</feature>
<keyword evidence="1 5" id="KW-0004">4Fe-4S</keyword>
<keyword evidence="3 5" id="KW-0408">Iron</keyword>
<feature type="binding site" evidence="5">
    <location>
        <position position="121"/>
    </location>
    <ligand>
        <name>isopentenyl diphosphate</name>
        <dbReference type="ChEBI" id="CHEBI:128769"/>
    </ligand>
</feature>
<feature type="binding site" evidence="5">
    <location>
        <position position="269"/>
    </location>
    <ligand>
        <name>(2E)-4-hydroxy-3-methylbut-2-enyl diphosphate</name>
        <dbReference type="ChEBI" id="CHEBI:128753"/>
    </ligand>
</feature>
<dbReference type="Pfam" id="PF02401">
    <property type="entry name" value="LYTB"/>
    <property type="match status" value="1"/>
</dbReference>
<evidence type="ECO:0000256" key="5">
    <source>
        <dbReference type="HAMAP-Rule" id="MF_00191"/>
    </source>
</evidence>
<dbReference type="UniPathway" id="UPA00056">
    <property type="reaction ID" value="UER00097"/>
</dbReference>
<feature type="binding site" evidence="5">
    <location>
        <position position="269"/>
    </location>
    <ligand>
        <name>dimethylallyl diphosphate</name>
        <dbReference type="ChEBI" id="CHEBI:57623"/>
    </ligand>
</feature>
<feature type="binding site" evidence="5">
    <location>
        <position position="88"/>
    </location>
    <ligand>
        <name>(2E)-4-hydroxy-3-methylbut-2-enyl diphosphate</name>
        <dbReference type="ChEBI" id="CHEBI:128753"/>
    </ligand>
</feature>
<keyword evidence="2 5" id="KW-0479">Metal-binding</keyword>
<feature type="binding site" evidence="5">
    <location>
        <position position="88"/>
    </location>
    <ligand>
        <name>dimethylallyl diphosphate</name>
        <dbReference type="ChEBI" id="CHEBI:57623"/>
    </ligand>
</feature>
<dbReference type="GO" id="GO:0050992">
    <property type="term" value="P:dimethylallyl diphosphate biosynthetic process"/>
    <property type="evidence" value="ECO:0007669"/>
    <property type="project" value="UniProtKB-UniRule"/>
</dbReference>
<comment type="function">
    <text evidence="5">Catalyzes the conversion of 1-hydroxy-2-methyl-2-(E)-butenyl 4-diphosphate (HMBPP) into a mixture of isopentenyl diphosphate (IPP) and dimethylallyl diphosphate (DMAPP). Acts in the terminal step of the DOXP/MEP pathway for isoprenoid precursor biosynthesis.</text>
</comment>
<organism evidence="6 7">
    <name type="scientific">Acidipila rosea</name>
    <dbReference type="NCBI Taxonomy" id="768535"/>
    <lineage>
        <taxon>Bacteria</taxon>
        <taxon>Pseudomonadati</taxon>
        <taxon>Acidobacteriota</taxon>
        <taxon>Terriglobia</taxon>
        <taxon>Terriglobales</taxon>
        <taxon>Acidobacteriaceae</taxon>
        <taxon>Acidipila</taxon>
    </lineage>
</organism>
<feature type="binding site" evidence="5">
    <location>
        <position position="269"/>
    </location>
    <ligand>
        <name>isopentenyl diphosphate</name>
        <dbReference type="ChEBI" id="CHEBI:128769"/>
    </ligand>
</feature>
<dbReference type="GO" id="GO:0019288">
    <property type="term" value="P:isopentenyl diphosphate biosynthetic process, methylerythritol 4-phosphate pathway"/>
    <property type="evidence" value="ECO:0007669"/>
    <property type="project" value="UniProtKB-UniRule"/>
</dbReference>
<protein>
    <recommendedName>
        <fullName evidence="5">4-hydroxy-3-methylbut-2-enyl diphosphate reductase</fullName>
        <shortName evidence="5">HMBPP reductase</shortName>
        <ecNumber evidence="5">1.17.7.4</ecNumber>
    </recommendedName>
</protein>